<dbReference type="InterPro" id="IPR022369">
    <property type="entry name" value="Integral_membrane_TerC_rswitch"/>
</dbReference>
<feature type="transmembrane region" description="Helical" evidence="6">
    <location>
        <begin position="228"/>
        <end position="247"/>
    </location>
</feature>
<feature type="transmembrane region" description="Helical" evidence="6">
    <location>
        <begin position="196"/>
        <end position="216"/>
    </location>
</feature>
<accession>A0AAE9ZW94</accession>
<dbReference type="Proteomes" id="UP001218638">
    <property type="component" value="Chromosome"/>
</dbReference>
<gene>
    <name evidence="7" type="ORF">PXH66_18555</name>
</gene>
<evidence type="ECO:0000256" key="4">
    <source>
        <dbReference type="ARBA" id="ARBA00022989"/>
    </source>
</evidence>
<dbReference type="PANTHER" id="PTHR30238:SF0">
    <property type="entry name" value="THYLAKOID MEMBRANE PROTEIN TERC, CHLOROPLASTIC"/>
    <property type="match status" value="1"/>
</dbReference>
<organism evidence="7 8">
    <name type="scientific">Synoicihabitans lomoniglobus</name>
    <dbReference type="NCBI Taxonomy" id="2909285"/>
    <lineage>
        <taxon>Bacteria</taxon>
        <taxon>Pseudomonadati</taxon>
        <taxon>Verrucomicrobiota</taxon>
        <taxon>Opitutia</taxon>
        <taxon>Opitutales</taxon>
        <taxon>Opitutaceae</taxon>
        <taxon>Synoicihabitans</taxon>
    </lineage>
</organism>
<dbReference type="Pfam" id="PF03741">
    <property type="entry name" value="TerC"/>
    <property type="match status" value="1"/>
</dbReference>
<dbReference type="InterPro" id="IPR005496">
    <property type="entry name" value="Integral_membrane_TerC"/>
</dbReference>
<protein>
    <submittedName>
        <fullName evidence="7">TerC family protein</fullName>
    </submittedName>
</protein>
<dbReference type="GO" id="GO:0016020">
    <property type="term" value="C:membrane"/>
    <property type="evidence" value="ECO:0007669"/>
    <property type="project" value="UniProtKB-SubCell"/>
</dbReference>
<evidence type="ECO:0000313" key="8">
    <source>
        <dbReference type="Proteomes" id="UP001218638"/>
    </source>
</evidence>
<keyword evidence="8" id="KW-1185">Reference proteome</keyword>
<evidence type="ECO:0000313" key="7">
    <source>
        <dbReference type="EMBL" id="WED64344.1"/>
    </source>
</evidence>
<dbReference type="EMBL" id="CP119075">
    <property type="protein sequence ID" value="WED64344.1"/>
    <property type="molecule type" value="Genomic_DNA"/>
</dbReference>
<evidence type="ECO:0000256" key="2">
    <source>
        <dbReference type="ARBA" id="ARBA00007511"/>
    </source>
</evidence>
<name>A0AAE9ZW94_9BACT</name>
<feature type="transmembrane region" description="Helical" evidence="6">
    <location>
        <begin position="259"/>
        <end position="277"/>
    </location>
</feature>
<dbReference type="RefSeq" id="WP_330930991.1">
    <property type="nucleotide sequence ID" value="NZ_CP119075.1"/>
</dbReference>
<dbReference type="AlphaFoldDB" id="A0AAE9ZW94"/>
<dbReference type="NCBIfam" id="TIGR03718">
    <property type="entry name" value="R_switched_Alx"/>
    <property type="match status" value="1"/>
</dbReference>
<proteinExistence type="inferred from homology"/>
<dbReference type="PANTHER" id="PTHR30238">
    <property type="entry name" value="MEMBRANE BOUND PREDICTED REDOX MODULATOR"/>
    <property type="match status" value="1"/>
</dbReference>
<feature type="transmembrane region" description="Helical" evidence="6">
    <location>
        <begin position="111"/>
        <end position="131"/>
    </location>
</feature>
<feature type="transmembrane region" description="Helical" evidence="6">
    <location>
        <begin position="283"/>
        <end position="306"/>
    </location>
</feature>
<reference evidence="7" key="1">
    <citation type="submission" date="2023-03" db="EMBL/GenBank/DDBJ databases">
        <title>Lomoglobus Profundus gen. nov., sp. nov., a novel member of the phylum Verrucomicrobia, isolated from deep-marine sediment of South China Sea.</title>
        <authorList>
            <person name="Ahmad T."/>
            <person name="Ishaq S.E."/>
            <person name="Wang F."/>
        </authorList>
    </citation>
    <scope>NUCLEOTIDE SEQUENCE</scope>
    <source>
        <strain evidence="7">LMO-M01</strain>
    </source>
</reference>
<feature type="transmembrane region" description="Helical" evidence="6">
    <location>
        <begin position="12"/>
        <end position="32"/>
    </location>
</feature>
<keyword evidence="3 6" id="KW-0812">Transmembrane</keyword>
<comment type="subcellular location">
    <subcellularLocation>
        <location evidence="1">Membrane</location>
        <topology evidence="1">Multi-pass membrane protein</topology>
    </subcellularLocation>
</comment>
<feature type="transmembrane region" description="Helical" evidence="6">
    <location>
        <begin position="44"/>
        <end position="66"/>
    </location>
</feature>
<evidence type="ECO:0000256" key="5">
    <source>
        <dbReference type="ARBA" id="ARBA00023136"/>
    </source>
</evidence>
<comment type="similarity">
    <text evidence="2">Belongs to the TerC family.</text>
</comment>
<keyword evidence="5 6" id="KW-0472">Membrane</keyword>
<evidence type="ECO:0000256" key="6">
    <source>
        <dbReference type="SAM" id="Phobius"/>
    </source>
</evidence>
<evidence type="ECO:0000256" key="3">
    <source>
        <dbReference type="ARBA" id="ARBA00022692"/>
    </source>
</evidence>
<feature type="transmembrane region" description="Helical" evidence="6">
    <location>
        <begin position="137"/>
        <end position="155"/>
    </location>
</feature>
<evidence type="ECO:0000256" key="1">
    <source>
        <dbReference type="ARBA" id="ARBA00004141"/>
    </source>
</evidence>
<feature type="transmembrane region" description="Helical" evidence="6">
    <location>
        <begin position="78"/>
        <end position="99"/>
    </location>
</feature>
<keyword evidence="4 6" id="KW-1133">Transmembrane helix</keyword>
<sequence>MFAASMHMLPTWAWGAFLVFIIAMLALDLGVFHRKSHTIKLKEALTWCGVWFTLAMVFNAVVWHWLGAQHGKEWTAGYLVEIALSVDNVFVFIVIFGYFKVPAAYQHRVLFWGIIGAAVLRFVFILAGVSLLAQFHWLIYGFGAFLVFTGIKLALPHDDNFDPEKNIAVRLLRKVIPVGRDYEGKHFFTRIDGRRAVTPLFVVLLVIETTDVAFALDSIPAVLAITDVPFIVFTSNIFAILGLRSLYFALSGVMDLFRFLNIGLAVILTFIGAKMLLSGYHHISIELSLGVIGGVLAIAVGASLLFPASPKDKR</sequence>
<dbReference type="KEGG" id="slom:PXH66_18555"/>